<protein>
    <submittedName>
        <fullName evidence="2">Glycosyl hydrolase-related protein</fullName>
    </submittedName>
</protein>
<sequence length="130" mass="14198">MEYGIVVHGPSCDANGAAVLAYQYQVPWSVRQTSVQLGGLPPINTFLSWSGDCLALSAFKFSEETGDIIARWFNYSQEEQKLGITCDFAQSAYLGNILEERRVPLAIDDGHLDVTVSASEIITIAIPKNS</sequence>
<evidence type="ECO:0000313" key="3">
    <source>
        <dbReference type="Proteomes" id="UP001164761"/>
    </source>
</evidence>
<dbReference type="InterPro" id="IPR041147">
    <property type="entry name" value="GH38_C"/>
</dbReference>
<evidence type="ECO:0000259" key="1">
    <source>
        <dbReference type="Pfam" id="PF17677"/>
    </source>
</evidence>
<dbReference type="Proteomes" id="UP001164761">
    <property type="component" value="Chromosome"/>
</dbReference>
<dbReference type="Pfam" id="PF17677">
    <property type="entry name" value="Glyco_hydro38C2"/>
    <property type="match status" value="1"/>
</dbReference>
<accession>A0ABY6ZGQ1</accession>
<gene>
    <name evidence="2" type="ORF">NZD89_24035</name>
</gene>
<dbReference type="InterPro" id="IPR011013">
    <property type="entry name" value="Gal_mutarotase_sf_dom"/>
</dbReference>
<organism evidence="2 3">
    <name type="scientific">Alicyclobacillus fastidiosus</name>
    <dbReference type="NCBI Taxonomy" id="392011"/>
    <lineage>
        <taxon>Bacteria</taxon>
        <taxon>Bacillati</taxon>
        <taxon>Bacillota</taxon>
        <taxon>Bacilli</taxon>
        <taxon>Bacillales</taxon>
        <taxon>Alicyclobacillaceae</taxon>
        <taxon>Alicyclobacillus</taxon>
    </lineage>
</organism>
<reference evidence="2" key="1">
    <citation type="submission" date="2022-08" db="EMBL/GenBank/DDBJ databases">
        <title>Alicyclobacillus fastidiosus DSM 17978, complete genome.</title>
        <authorList>
            <person name="Wang Q."/>
            <person name="Cai R."/>
            <person name="Wang Z."/>
        </authorList>
    </citation>
    <scope>NUCLEOTIDE SEQUENCE</scope>
    <source>
        <strain evidence="2">DSM 17978</strain>
    </source>
</reference>
<proteinExistence type="predicted"/>
<feature type="domain" description="Glycosyl hydrolases family 38 C-terminal" evidence="1">
    <location>
        <begin position="55"/>
        <end position="124"/>
    </location>
</feature>
<dbReference type="EMBL" id="CP104067">
    <property type="protein sequence ID" value="WAH41294.1"/>
    <property type="molecule type" value="Genomic_DNA"/>
</dbReference>
<keyword evidence="3" id="KW-1185">Reference proteome</keyword>
<dbReference type="GO" id="GO:0016787">
    <property type="term" value="F:hydrolase activity"/>
    <property type="evidence" value="ECO:0007669"/>
    <property type="project" value="UniProtKB-KW"/>
</dbReference>
<dbReference type="RefSeq" id="WP_268005209.1">
    <property type="nucleotide sequence ID" value="NZ_BSUT01000001.1"/>
</dbReference>
<evidence type="ECO:0000313" key="2">
    <source>
        <dbReference type="EMBL" id="WAH41294.1"/>
    </source>
</evidence>
<keyword evidence="2" id="KW-0378">Hydrolase</keyword>
<dbReference type="SUPFAM" id="SSF74650">
    <property type="entry name" value="Galactose mutarotase-like"/>
    <property type="match status" value="1"/>
</dbReference>
<name>A0ABY6ZGQ1_9BACL</name>
<dbReference type="Gene3D" id="2.60.40.2220">
    <property type="match status" value="1"/>
</dbReference>